<gene>
    <name evidence="1" type="ORF">COS81_01390</name>
</gene>
<comment type="caution">
    <text evidence="1">The sequence shown here is derived from an EMBL/GenBank/DDBJ whole genome shotgun (WGS) entry which is preliminary data.</text>
</comment>
<accession>A0A2M7AP18</accession>
<evidence type="ECO:0000313" key="1">
    <source>
        <dbReference type="EMBL" id="PIU69116.1"/>
    </source>
</evidence>
<reference evidence="2" key="1">
    <citation type="submission" date="2017-09" db="EMBL/GenBank/DDBJ databases">
        <title>Depth-based differentiation of microbial function through sediment-hosted aquifers and enrichment of novel symbionts in the deep terrestrial subsurface.</title>
        <authorList>
            <person name="Probst A.J."/>
            <person name="Ladd B."/>
            <person name="Jarett J.K."/>
            <person name="Geller-Mcgrath D.E."/>
            <person name="Sieber C.M.K."/>
            <person name="Emerson J.B."/>
            <person name="Anantharaman K."/>
            <person name="Thomas B.C."/>
            <person name="Malmstrom R."/>
            <person name="Stieglmeier M."/>
            <person name="Klingl A."/>
            <person name="Woyke T."/>
            <person name="Ryan C.M."/>
            <person name="Banfield J.F."/>
        </authorList>
    </citation>
    <scope>NUCLEOTIDE SEQUENCE [LARGE SCALE GENOMIC DNA]</scope>
</reference>
<dbReference type="AlphaFoldDB" id="A0A2M7AP18"/>
<protein>
    <submittedName>
        <fullName evidence="1">Uncharacterized protein</fullName>
    </submittedName>
</protein>
<evidence type="ECO:0000313" key="2">
    <source>
        <dbReference type="Proteomes" id="UP000229916"/>
    </source>
</evidence>
<name>A0A2M7AP18_UNCKA</name>
<dbReference type="Proteomes" id="UP000229916">
    <property type="component" value="Unassembled WGS sequence"/>
</dbReference>
<sequence length="181" mass="20749">MDQNHLKEIHLKRLRFGSDLKAEREVLAAMRKLFGQSVKMETVLDLIDVLGEMLILGSENAARDATLFLNELVKTPGLIQCATLDFEKVLIQIFKEYLLATETRNPHPFFLKMFKKNGYLLIEMLEKQESCSEVHNFLNRILYRLEDCSDRAKKAGIDNLKDIKAALKNRARLLSLAQAGK</sequence>
<proteinExistence type="predicted"/>
<organism evidence="1 2">
    <name type="scientific">candidate division WWE3 bacterium CG06_land_8_20_14_3_00_42_16</name>
    <dbReference type="NCBI Taxonomy" id="1975083"/>
    <lineage>
        <taxon>Bacteria</taxon>
        <taxon>Katanobacteria</taxon>
    </lineage>
</organism>
<dbReference type="EMBL" id="PEWD01000030">
    <property type="protein sequence ID" value="PIU69116.1"/>
    <property type="molecule type" value="Genomic_DNA"/>
</dbReference>